<organism evidence="3 4">
    <name type="scientific">Musa acuminata subsp. malaccensis</name>
    <name type="common">Wild banana</name>
    <name type="synonym">Musa malaccensis</name>
    <dbReference type="NCBI Taxonomy" id="214687"/>
    <lineage>
        <taxon>Eukaryota</taxon>
        <taxon>Viridiplantae</taxon>
        <taxon>Streptophyta</taxon>
        <taxon>Embryophyta</taxon>
        <taxon>Tracheophyta</taxon>
        <taxon>Spermatophyta</taxon>
        <taxon>Magnoliopsida</taxon>
        <taxon>Liliopsida</taxon>
        <taxon>Zingiberales</taxon>
        <taxon>Musaceae</taxon>
        <taxon>Musa</taxon>
    </lineage>
</organism>
<dbReference type="Proteomes" id="UP000012960">
    <property type="component" value="Unplaced"/>
</dbReference>
<sequence>MGIALGSISMALRYSTPNIIIPRDPTKKAVMRASMLPNKQITPKASIPLIRSCMHIKIYEDKAMGIICYKDAKGEVICEGYDEGPRYSRPPQEEEHQERQKEVQIPSFLQPVKPRYAKEDPYFCQIVREQW</sequence>
<feature type="region of interest" description="Disordered" evidence="1">
    <location>
        <begin position="83"/>
        <end position="104"/>
    </location>
</feature>
<evidence type="ECO:0000313" key="3">
    <source>
        <dbReference type="EnsemblPlants" id="Ma08_p24470.1"/>
    </source>
</evidence>
<reference evidence="2" key="1">
    <citation type="submission" date="2021-03" db="EMBL/GenBank/DDBJ databases">
        <authorList>
            <consortium name="Genoscope - CEA"/>
            <person name="William W."/>
        </authorList>
    </citation>
    <scope>NUCLEOTIDE SEQUENCE</scope>
    <source>
        <strain evidence="2">Doubled-haploid Pahang</strain>
    </source>
</reference>
<evidence type="ECO:0000313" key="4">
    <source>
        <dbReference type="Proteomes" id="UP000012960"/>
    </source>
</evidence>
<proteinExistence type="predicted"/>
<dbReference type="EMBL" id="HG996472">
    <property type="protein sequence ID" value="CAG1832604.1"/>
    <property type="molecule type" value="Genomic_DNA"/>
</dbReference>
<dbReference type="PANTHER" id="PTHR34206">
    <property type="entry name" value="OS06G0193300 PROTEIN"/>
    <property type="match status" value="1"/>
</dbReference>
<dbReference type="OrthoDB" id="581210at2759"/>
<name>A0A804KA97_MUSAM</name>
<dbReference type="OMA" id="DEGPRYE"/>
<evidence type="ECO:0000313" key="2">
    <source>
        <dbReference type="EMBL" id="CAG1832604.1"/>
    </source>
</evidence>
<dbReference type="EnsemblPlants" id="Ma08_t24470.1">
    <property type="protein sequence ID" value="Ma08_p24470.1"/>
    <property type="gene ID" value="Ma08_g24470"/>
</dbReference>
<keyword evidence="4" id="KW-1185">Reference proteome</keyword>
<dbReference type="Gramene" id="Ma08_t24470.1">
    <property type="protein sequence ID" value="Ma08_p24470.1"/>
    <property type="gene ID" value="Ma08_g24470"/>
</dbReference>
<dbReference type="FunCoup" id="A0A804KA97">
    <property type="interactions" value="1"/>
</dbReference>
<dbReference type="KEGG" id="mus:103995183"/>
<dbReference type="InParanoid" id="A0A804KA97"/>
<reference evidence="3" key="2">
    <citation type="submission" date="2021-05" db="UniProtKB">
        <authorList>
            <consortium name="EnsemblPlants"/>
        </authorList>
    </citation>
    <scope>IDENTIFICATION</scope>
    <source>
        <strain evidence="3">subsp. malaccensis</strain>
    </source>
</reference>
<evidence type="ECO:0000256" key="1">
    <source>
        <dbReference type="SAM" id="MobiDB-lite"/>
    </source>
</evidence>
<protein>
    <submittedName>
        <fullName evidence="2">(wild Malaysian banana) hypothetical protein</fullName>
    </submittedName>
</protein>
<dbReference type="PANTHER" id="PTHR34206:SF1">
    <property type="entry name" value="OS10G0390701 PROTEIN"/>
    <property type="match status" value="1"/>
</dbReference>
<dbReference type="AlphaFoldDB" id="A0A804KA97"/>
<feature type="compositionally biased region" description="Basic and acidic residues" evidence="1">
    <location>
        <begin position="83"/>
        <end position="102"/>
    </location>
</feature>
<accession>A0A804KA97</accession>
<gene>
    <name evidence="2" type="ORF">GSMUA_85240.1</name>
</gene>